<evidence type="ECO:0000256" key="1">
    <source>
        <dbReference type="ARBA" id="ARBA00008072"/>
    </source>
</evidence>
<dbReference type="SUPFAM" id="SSF50129">
    <property type="entry name" value="GroES-like"/>
    <property type="match status" value="1"/>
</dbReference>
<dbReference type="Pfam" id="PF08240">
    <property type="entry name" value="ADH_N"/>
    <property type="match status" value="1"/>
</dbReference>
<dbReference type="InterPro" id="IPR036291">
    <property type="entry name" value="NAD(P)-bd_dom_sf"/>
</dbReference>
<keyword evidence="2" id="KW-0560">Oxidoreductase</keyword>
<comment type="caution">
    <text evidence="4">The sequence shown here is derived from an EMBL/GenBank/DDBJ whole genome shotgun (WGS) entry which is preliminary data.</text>
</comment>
<proteinExistence type="inferred from homology"/>
<dbReference type="Pfam" id="PF00107">
    <property type="entry name" value="ADH_zinc_N"/>
    <property type="match status" value="1"/>
</dbReference>
<reference evidence="4" key="2">
    <citation type="submission" date="2023-06" db="EMBL/GenBank/DDBJ databases">
        <authorList>
            <consortium name="Lawrence Berkeley National Laboratory"/>
            <person name="Haridas S."/>
            <person name="Hensen N."/>
            <person name="Bonometti L."/>
            <person name="Westerberg I."/>
            <person name="Brannstrom I.O."/>
            <person name="Guillou S."/>
            <person name="Cros-Aarteil S."/>
            <person name="Calhoun S."/>
            <person name="Kuo A."/>
            <person name="Mondo S."/>
            <person name="Pangilinan J."/>
            <person name="Riley R."/>
            <person name="Labutti K."/>
            <person name="Andreopoulos B."/>
            <person name="Lipzen A."/>
            <person name="Chen C."/>
            <person name="Yanf M."/>
            <person name="Daum C."/>
            <person name="Ng V."/>
            <person name="Clum A."/>
            <person name="Steindorff A."/>
            <person name="Ohm R."/>
            <person name="Martin F."/>
            <person name="Silar P."/>
            <person name="Natvig D."/>
            <person name="Lalanne C."/>
            <person name="Gautier V."/>
            <person name="Ament-Velasquez S.L."/>
            <person name="Kruys A."/>
            <person name="Hutchinson M.I."/>
            <person name="Powell A.J."/>
            <person name="Barry K."/>
            <person name="Miller A.N."/>
            <person name="Grigoriev I.V."/>
            <person name="Debuchy R."/>
            <person name="Gladieux P."/>
            <person name="Thoren M.H."/>
            <person name="Johannesson H."/>
        </authorList>
    </citation>
    <scope>NUCLEOTIDE SEQUENCE</scope>
    <source>
        <strain evidence="4">CBS 118394</strain>
    </source>
</reference>
<evidence type="ECO:0000313" key="4">
    <source>
        <dbReference type="EMBL" id="KAK3322686.1"/>
    </source>
</evidence>
<comment type="similarity">
    <text evidence="1">Belongs to the zinc-containing alcohol dehydrogenase family.</text>
</comment>
<dbReference type="Gene3D" id="3.90.180.10">
    <property type="entry name" value="Medium-chain alcohol dehydrogenases, catalytic domain"/>
    <property type="match status" value="1"/>
</dbReference>
<dbReference type="InterPro" id="IPR020843">
    <property type="entry name" value="ER"/>
</dbReference>
<keyword evidence="5" id="KW-1185">Reference proteome</keyword>
<dbReference type="PANTHER" id="PTHR45348:SF2">
    <property type="entry name" value="ZINC-TYPE ALCOHOL DEHYDROGENASE-LIKE PROTEIN C2E1P3.01"/>
    <property type="match status" value="1"/>
</dbReference>
<evidence type="ECO:0000256" key="2">
    <source>
        <dbReference type="ARBA" id="ARBA00023002"/>
    </source>
</evidence>
<accession>A0AAE0IEA6</accession>
<dbReference type="InterPro" id="IPR047122">
    <property type="entry name" value="Trans-enoyl_RdTase-like"/>
</dbReference>
<protein>
    <recommendedName>
        <fullName evidence="3">Enoyl reductase (ER) domain-containing protein</fullName>
    </recommendedName>
</protein>
<dbReference type="EMBL" id="JAUEDM010000003">
    <property type="protein sequence ID" value="KAK3322686.1"/>
    <property type="molecule type" value="Genomic_DNA"/>
</dbReference>
<evidence type="ECO:0000259" key="3">
    <source>
        <dbReference type="SMART" id="SM00829"/>
    </source>
</evidence>
<dbReference type="AlphaFoldDB" id="A0AAE0IEA6"/>
<organism evidence="4 5">
    <name type="scientific">Apodospora peruviana</name>
    <dbReference type="NCBI Taxonomy" id="516989"/>
    <lineage>
        <taxon>Eukaryota</taxon>
        <taxon>Fungi</taxon>
        <taxon>Dikarya</taxon>
        <taxon>Ascomycota</taxon>
        <taxon>Pezizomycotina</taxon>
        <taxon>Sordariomycetes</taxon>
        <taxon>Sordariomycetidae</taxon>
        <taxon>Sordariales</taxon>
        <taxon>Lasiosphaeriaceae</taxon>
        <taxon>Apodospora</taxon>
    </lineage>
</organism>
<dbReference type="Gene3D" id="3.40.50.720">
    <property type="entry name" value="NAD(P)-binding Rossmann-like Domain"/>
    <property type="match status" value="1"/>
</dbReference>
<dbReference type="InterPro" id="IPR013154">
    <property type="entry name" value="ADH-like_N"/>
</dbReference>
<dbReference type="SMART" id="SM00829">
    <property type="entry name" value="PKS_ER"/>
    <property type="match status" value="1"/>
</dbReference>
<dbReference type="CDD" id="cd08249">
    <property type="entry name" value="enoyl_reductase_like"/>
    <property type="match status" value="1"/>
</dbReference>
<dbReference type="Proteomes" id="UP001283341">
    <property type="component" value="Unassembled WGS sequence"/>
</dbReference>
<reference evidence="4" key="1">
    <citation type="journal article" date="2023" name="Mol. Phylogenet. Evol.">
        <title>Genome-scale phylogeny and comparative genomics of the fungal order Sordariales.</title>
        <authorList>
            <person name="Hensen N."/>
            <person name="Bonometti L."/>
            <person name="Westerberg I."/>
            <person name="Brannstrom I.O."/>
            <person name="Guillou S."/>
            <person name="Cros-Aarteil S."/>
            <person name="Calhoun S."/>
            <person name="Haridas S."/>
            <person name="Kuo A."/>
            <person name="Mondo S."/>
            <person name="Pangilinan J."/>
            <person name="Riley R."/>
            <person name="LaButti K."/>
            <person name="Andreopoulos B."/>
            <person name="Lipzen A."/>
            <person name="Chen C."/>
            <person name="Yan M."/>
            <person name="Daum C."/>
            <person name="Ng V."/>
            <person name="Clum A."/>
            <person name="Steindorff A."/>
            <person name="Ohm R.A."/>
            <person name="Martin F."/>
            <person name="Silar P."/>
            <person name="Natvig D.O."/>
            <person name="Lalanne C."/>
            <person name="Gautier V."/>
            <person name="Ament-Velasquez S.L."/>
            <person name="Kruys A."/>
            <person name="Hutchinson M.I."/>
            <person name="Powell A.J."/>
            <person name="Barry K."/>
            <person name="Miller A.N."/>
            <person name="Grigoriev I.V."/>
            <person name="Debuchy R."/>
            <person name="Gladieux P."/>
            <person name="Hiltunen Thoren M."/>
            <person name="Johannesson H."/>
        </authorList>
    </citation>
    <scope>NUCLEOTIDE SEQUENCE</scope>
    <source>
        <strain evidence="4">CBS 118394</strain>
    </source>
</reference>
<sequence>MTPPGPSRKLVSQYVALKQGGPFQLTSTPYPIPGPEEICVRNRAVGLNPLDVKTLYQGLMPVVQKWPEVLGIDAAGVVEAVGDNVTDFKAGDAVFSLAGFGGKAGAFQDVMVVPTHFAAKKPSSWTFEEASSVPICYLAAAACLLKGLSLRLPFMQDPPKDLLAGPDRVAYVDDASNPPSPNIFRKPSLVPAPPPNNNDKIRSILVLGGSSGVGSSAIQLLRQVLGPAVTILSTNSPANNTHLMKLGATACINRNDNTGSKLVSAIKAATPDGKGVDAILDAVSAAEADKMVFEALSSRGPKLYCQVMTGPGKVDAPNDVRAAAQPVFGRMTFEAPGGRRAMSRLAELVEAGNYKLPLRVEVVGKGLEAIPNGLEKLRDGVSGTKLVVSL</sequence>
<gene>
    <name evidence="4" type="ORF">B0H66DRAFT_639070</name>
</gene>
<feature type="domain" description="Enoyl reductase (ER)" evidence="3">
    <location>
        <begin position="20"/>
        <end position="388"/>
    </location>
</feature>
<dbReference type="InterPro" id="IPR013149">
    <property type="entry name" value="ADH-like_C"/>
</dbReference>
<dbReference type="SUPFAM" id="SSF51735">
    <property type="entry name" value="NAD(P)-binding Rossmann-fold domains"/>
    <property type="match status" value="1"/>
</dbReference>
<evidence type="ECO:0000313" key="5">
    <source>
        <dbReference type="Proteomes" id="UP001283341"/>
    </source>
</evidence>
<dbReference type="GO" id="GO:0016651">
    <property type="term" value="F:oxidoreductase activity, acting on NAD(P)H"/>
    <property type="evidence" value="ECO:0007669"/>
    <property type="project" value="InterPro"/>
</dbReference>
<dbReference type="InterPro" id="IPR011032">
    <property type="entry name" value="GroES-like_sf"/>
</dbReference>
<name>A0AAE0IEA6_9PEZI</name>
<dbReference type="PANTHER" id="PTHR45348">
    <property type="entry name" value="HYPOTHETICAL OXIDOREDUCTASE (EUROFUNG)"/>
    <property type="match status" value="1"/>
</dbReference>